<protein>
    <recommendedName>
        <fullName evidence="4">Photosynthesis system II assembly factor Ycf48/Hcf136-like domain-containing protein</fullName>
    </recommendedName>
</protein>
<evidence type="ECO:0000313" key="3">
    <source>
        <dbReference type="Proteomes" id="UP000609323"/>
    </source>
</evidence>
<accession>A0ABQ1FR13</accession>
<evidence type="ECO:0000313" key="2">
    <source>
        <dbReference type="EMBL" id="GGA25483.1"/>
    </source>
</evidence>
<dbReference type="RefSeq" id="WP_094093052.1">
    <property type="nucleotide sequence ID" value="NZ_BMHF01000001.1"/>
</dbReference>
<dbReference type="PANTHER" id="PTHR47199">
    <property type="entry name" value="PHOTOSYSTEM II STABILITY/ASSEMBLY FACTOR HCF136, CHLOROPLASTIC"/>
    <property type="match status" value="1"/>
</dbReference>
<dbReference type="SUPFAM" id="SSF110296">
    <property type="entry name" value="Oligoxyloglucan reducing end-specific cellobiohydrolase"/>
    <property type="match status" value="1"/>
</dbReference>
<comment type="caution">
    <text evidence="2">The sequence shown here is derived from an EMBL/GenBank/DDBJ whole genome shotgun (WGS) entry which is preliminary data.</text>
</comment>
<feature type="signal peptide" evidence="1">
    <location>
        <begin position="1"/>
        <end position="25"/>
    </location>
</feature>
<sequence length="427" mass="47763">MSKWRHKIIVLVAACMLLSACTARESTSVSAPLQEEDNQENGQVLTVVNPETAKSEDTAVESSKKKYQIQTRLTDFHLLTETTGIAWGITRGELRLYTTNDQGRTWTNISPAATVQFPGLVRYGEEMFFLDQGHGWIMRKAQGSTEGILLHTEDGGLNWKISSLPANASPSSVYFTTAERGWLISVSPTSPGNQKKSVYNTYDGGSTWVASKDEVVSSGQTGSLINLPQYGYFADMDFTTEQQGFALIQEIKKPDLYTTKDGGQHWMQSNTFFRKQDLGECDSYTAEQIQFFNESGQTGLIPIRCTKGDTSKYSGYFTSDGAATFQFIDFPLPWQSGVNAGLAPYFVNEMEGWSLQGYLLYHTIDQGKTWRALPENRKLATTLDDYPEVVKLQFVSPNYGWMLVQNSEERTSRLLSTHDGGLSWQML</sequence>
<reference evidence="3" key="1">
    <citation type="journal article" date="2019" name="Int. J. Syst. Evol. Microbiol.">
        <title>The Global Catalogue of Microorganisms (GCM) 10K type strain sequencing project: providing services to taxonomists for standard genome sequencing and annotation.</title>
        <authorList>
            <consortium name="The Broad Institute Genomics Platform"/>
            <consortium name="The Broad Institute Genome Sequencing Center for Infectious Disease"/>
            <person name="Wu L."/>
            <person name="Ma J."/>
        </authorList>
    </citation>
    <scope>NUCLEOTIDE SEQUENCE [LARGE SCALE GENOMIC DNA]</scope>
    <source>
        <strain evidence="3">CGMCC 1.15044</strain>
    </source>
</reference>
<dbReference type="EMBL" id="BMHF01000001">
    <property type="protein sequence ID" value="GGA25483.1"/>
    <property type="molecule type" value="Genomic_DNA"/>
</dbReference>
<name>A0ABQ1FR13_9BACL</name>
<proteinExistence type="predicted"/>
<gene>
    <name evidence="2" type="ORF">GCM10010917_08010</name>
</gene>
<evidence type="ECO:0000256" key="1">
    <source>
        <dbReference type="SAM" id="SignalP"/>
    </source>
</evidence>
<feature type="chain" id="PRO_5045946895" description="Photosynthesis system II assembly factor Ycf48/Hcf136-like domain-containing protein" evidence="1">
    <location>
        <begin position="26"/>
        <end position="427"/>
    </location>
</feature>
<organism evidence="2 3">
    <name type="scientific">Paenibacillus physcomitrellae</name>
    <dbReference type="NCBI Taxonomy" id="1619311"/>
    <lineage>
        <taxon>Bacteria</taxon>
        <taxon>Bacillati</taxon>
        <taxon>Bacillota</taxon>
        <taxon>Bacilli</taxon>
        <taxon>Bacillales</taxon>
        <taxon>Paenibacillaceae</taxon>
        <taxon>Paenibacillus</taxon>
    </lineage>
</organism>
<dbReference type="PANTHER" id="PTHR47199:SF2">
    <property type="entry name" value="PHOTOSYSTEM II STABILITY_ASSEMBLY FACTOR HCF136, CHLOROPLASTIC"/>
    <property type="match status" value="1"/>
</dbReference>
<evidence type="ECO:0008006" key="4">
    <source>
        <dbReference type="Google" id="ProtNLM"/>
    </source>
</evidence>
<dbReference type="CDD" id="cd15482">
    <property type="entry name" value="Sialidase_non-viral"/>
    <property type="match status" value="1"/>
</dbReference>
<dbReference type="InterPro" id="IPR015943">
    <property type="entry name" value="WD40/YVTN_repeat-like_dom_sf"/>
</dbReference>
<keyword evidence="1" id="KW-0732">Signal</keyword>
<dbReference type="Gene3D" id="2.130.10.10">
    <property type="entry name" value="YVTN repeat-like/Quinoprotein amine dehydrogenase"/>
    <property type="match status" value="2"/>
</dbReference>
<dbReference type="Proteomes" id="UP000609323">
    <property type="component" value="Unassembled WGS sequence"/>
</dbReference>
<dbReference type="PROSITE" id="PS51257">
    <property type="entry name" value="PROKAR_LIPOPROTEIN"/>
    <property type="match status" value="1"/>
</dbReference>
<keyword evidence="3" id="KW-1185">Reference proteome</keyword>